<protein>
    <submittedName>
        <fullName evidence="1">Uncharacterized protein</fullName>
    </submittedName>
</protein>
<sequence>EKVKWKLSHETLKIEFANTAEQLRECQFNNHTLKSKVRKKVEENQELSIILRDTKSKLASTSQNLNLCSQTTDSL</sequence>
<evidence type="ECO:0000313" key="1">
    <source>
        <dbReference type="EMBL" id="CEK50136.1"/>
    </source>
</evidence>
<feature type="non-terminal residue" evidence="1">
    <location>
        <position position="75"/>
    </location>
</feature>
<name>A0A0B6Y2R1_9EUPU</name>
<accession>A0A0B6Y2R1</accession>
<gene>
    <name evidence="1" type="primary">ORF9955</name>
</gene>
<reference evidence="1" key="1">
    <citation type="submission" date="2014-12" db="EMBL/GenBank/DDBJ databases">
        <title>Insight into the proteome of Arion vulgaris.</title>
        <authorList>
            <person name="Aradska J."/>
            <person name="Bulat T."/>
            <person name="Smidak R."/>
            <person name="Sarate P."/>
            <person name="Gangsoo J."/>
            <person name="Sialana F."/>
            <person name="Bilban M."/>
            <person name="Lubec G."/>
        </authorList>
    </citation>
    <scope>NUCLEOTIDE SEQUENCE</scope>
    <source>
        <tissue evidence="1">Skin</tissue>
    </source>
</reference>
<proteinExistence type="predicted"/>
<dbReference type="EMBL" id="HACG01003271">
    <property type="protein sequence ID" value="CEK50136.1"/>
    <property type="molecule type" value="Transcribed_RNA"/>
</dbReference>
<dbReference type="AlphaFoldDB" id="A0A0B6Y2R1"/>
<organism evidence="1">
    <name type="scientific">Arion vulgaris</name>
    <dbReference type="NCBI Taxonomy" id="1028688"/>
    <lineage>
        <taxon>Eukaryota</taxon>
        <taxon>Metazoa</taxon>
        <taxon>Spiralia</taxon>
        <taxon>Lophotrochozoa</taxon>
        <taxon>Mollusca</taxon>
        <taxon>Gastropoda</taxon>
        <taxon>Heterobranchia</taxon>
        <taxon>Euthyneura</taxon>
        <taxon>Panpulmonata</taxon>
        <taxon>Eupulmonata</taxon>
        <taxon>Stylommatophora</taxon>
        <taxon>Helicina</taxon>
        <taxon>Arionoidea</taxon>
        <taxon>Arionidae</taxon>
        <taxon>Arion</taxon>
    </lineage>
</organism>
<feature type="non-terminal residue" evidence="1">
    <location>
        <position position="1"/>
    </location>
</feature>